<evidence type="ECO:0000256" key="1">
    <source>
        <dbReference type="SAM" id="Phobius"/>
    </source>
</evidence>
<accession>A0A1D7TKB5</accession>
<evidence type="ECO:0000313" key="2">
    <source>
        <dbReference type="EMBL" id="AOO65449.1"/>
    </source>
</evidence>
<dbReference type="KEGG" id="shal:SHALO_1678"/>
<dbReference type="Proteomes" id="UP000094609">
    <property type="component" value="Chromosome"/>
</dbReference>
<dbReference type="NCBIfam" id="NF008528">
    <property type="entry name" value="PRK11463.1-2"/>
    <property type="match status" value="1"/>
</dbReference>
<dbReference type="AlphaFoldDB" id="A0A1D7TKB5"/>
<evidence type="ECO:0000313" key="3">
    <source>
        <dbReference type="Proteomes" id="UP000094609"/>
    </source>
</evidence>
<dbReference type="GO" id="GO:0016020">
    <property type="term" value="C:membrane"/>
    <property type="evidence" value="ECO:0007669"/>
    <property type="project" value="InterPro"/>
</dbReference>
<dbReference type="PANTHER" id="PTHR35335">
    <property type="entry name" value="UPF0716 PROTEIN FXSA"/>
    <property type="match status" value="1"/>
</dbReference>
<dbReference type="EMBL" id="CP017111">
    <property type="protein sequence ID" value="AOO65449.1"/>
    <property type="molecule type" value="Genomic_DNA"/>
</dbReference>
<feature type="transmembrane region" description="Helical" evidence="1">
    <location>
        <begin position="5"/>
        <end position="25"/>
    </location>
</feature>
<dbReference type="InterPro" id="IPR007313">
    <property type="entry name" value="FxsA"/>
</dbReference>
<reference evidence="3" key="1">
    <citation type="submission" date="2016-08" db="EMBL/GenBank/DDBJ databases">
        <title>Complete genome sequence of the organohalide-respiring Epsilonproteobacterium Sulfurospirillum halorespirans.</title>
        <authorList>
            <person name="Goris T."/>
            <person name="Zimmermann J."/>
            <person name="Schenz B."/>
            <person name="Lemos M."/>
            <person name="Hackermueller J."/>
            <person name="Diekert G."/>
        </authorList>
    </citation>
    <scope>NUCLEOTIDE SEQUENCE [LARGE SCALE GENOMIC DNA]</scope>
    <source>
        <strain>DSM 13726</strain>
        <strain evidence="3">PCE-M2</strain>
    </source>
</reference>
<feature type="transmembrane region" description="Helical" evidence="1">
    <location>
        <begin position="69"/>
        <end position="86"/>
    </location>
</feature>
<keyword evidence="1" id="KW-0812">Transmembrane</keyword>
<dbReference type="PANTHER" id="PTHR35335:SF1">
    <property type="entry name" value="UPF0716 PROTEIN FXSA"/>
    <property type="match status" value="1"/>
</dbReference>
<keyword evidence="3" id="KW-1185">Reference proteome</keyword>
<keyword evidence="1" id="KW-1133">Transmembrane helix</keyword>
<feature type="transmembrane region" description="Helical" evidence="1">
    <location>
        <begin position="31"/>
        <end position="49"/>
    </location>
</feature>
<proteinExistence type="predicted"/>
<gene>
    <name evidence="2" type="ORF">SHALO_1678</name>
</gene>
<protein>
    <submittedName>
        <fullName evidence="2">Putative membrane protein</fullName>
    </submittedName>
</protein>
<dbReference type="STRING" id="1193502.SHALO_1678"/>
<keyword evidence="1" id="KW-0472">Membrane</keyword>
<dbReference type="PATRIC" id="fig|1193502.14.peg.1704"/>
<organism evidence="2 3">
    <name type="scientific">Sulfurospirillum halorespirans DSM 13726</name>
    <dbReference type="NCBI Taxonomy" id="1193502"/>
    <lineage>
        <taxon>Bacteria</taxon>
        <taxon>Pseudomonadati</taxon>
        <taxon>Campylobacterota</taxon>
        <taxon>Epsilonproteobacteria</taxon>
        <taxon>Campylobacterales</taxon>
        <taxon>Sulfurospirillaceae</taxon>
        <taxon>Sulfurospirillum</taxon>
    </lineage>
</organism>
<dbReference type="Pfam" id="PF04186">
    <property type="entry name" value="FxsA"/>
    <property type="match status" value="1"/>
</dbReference>
<dbReference type="RefSeq" id="WP_069478145.1">
    <property type="nucleotide sequence ID" value="NZ_CP017111.1"/>
</dbReference>
<sequence>MKYFLIYLFLEVMVSLNIGSQIGVMATFGELVISALLGGILLANFRLTLMQNLSALMQGEISPSSFQRLNLWAIVGAILLILPGFLGDIVGLLLQFSSLVTLIVSKFLHVKDETPTTTHFKQGDHDEIIDVEIIDDSHQLKQ</sequence>
<name>A0A1D7TKB5_9BACT</name>